<accession>A0A5N6NL16</accession>
<sequence length="228" mass="26158">MKTAKGRRFISKCIIDPMTKEPWIYYKYPPPLVEIVVPVSPRVPDNSLSNFLCWYFDERNLAAIILRNKDNINDIDMILDPMDLLKYGKEDMMKLHNSSIRVYHGSDEEAKPFTRIVAYAIDLKIYVGAGPHSLVNMFYIICGFATEANMLPPAISIQDMANVVWSIMHCSDLQSGWPYGSQQWGLSGPNSTIQNFHAKRNALLTVRGVFNEDLSVLWMNATHMYIRY</sequence>
<dbReference type="AlphaFoldDB" id="A0A5N6NL16"/>
<evidence type="ECO:0000313" key="1">
    <source>
        <dbReference type="EMBL" id="KAD4981849.1"/>
    </source>
</evidence>
<gene>
    <name evidence="1" type="ORF">E3N88_18520</name>
</gene>
<protein>
    <submittedName>
        <fullName evidence="1">Uncharacterized protein</fullName>
    </submittedName>
</protein>
<dbReference type="OrthoDB" id="1801558at2759"/>
<dbReference type="EMBL" id="SZYD01000010">
    <property type="protein sequence ID" value="KAD4981849.1"/>
    <property type="molecule type" value="Genomic_DNA"/>
</dbReference>
<keyword evidence="2" id="KW-1185">Reference proteome</keyword>
<dbReference type="Proteomes" id="UP000326396">
    <property type="component" value="Linkage Group LG18"/>
</dbReference>
<organism evidence="1 2">
    <name type="scientific">Mikania micrantha</name>
    <name type="common">bitter vine</name>
    <dbReference type="NCBI Taxonomy" id="192012"/>
    <lineage>
        <taxon>Eukaryota</taxon>
        <taxon>Viridiplantae</taxon>
        <taxon>Streptophyta</taxon>
        <taxon>Embryophyta</taxon>
        <taxon>Tracheophyta</taxon>
        <taxon>Spermatophyta</taxon>
        <taxon>Magnoliopsida</taxon>
        <taxon>eudicotyledons</taxon>
        <taxon>Gunneridae</taxon>
        <taxon>Pentapetalae</taxon>
        <taxon>asterids</taxon>
        <taxon>campanulids</taxon>
        <taxon>Asterales</taxon>
        <taxon>Asteraceae</taxon>
        <taxon>Asteroideae</taxon>
        <taxon>Heliantheae alliance</taxon>
        <taxon>Eupatorieae</taxon>
        <taxon>Mikania</taxon>
    </lineage>
</organism>
<reference evidence="1 2" key="1">
    <citation type="submission" date="2019-05" db="EMBL/GenBank/DDBJ databases">
        <title>Mikania micrantha, genome provides insights into the molecular mechanism of rapid growth.</title>
        <authorList>
            <person name="Liu B."/>
        </authorList>
    </citation>
    <scope>NUCLEOTIDE SEQUENCE [LARGE SCALE GENOMIC DNA]</scope>
    <source>
        <strain evidence="1">NLD-2019</strain>
        <tissue evidence="1">Leaf</tissue>
    </source>
</reference>
<comment type="caution">
    <text evidence="1">The sequence shown here is derived from an EMBL/GenBank/DDBJ whole genome shotgun (WGS) entry which is preliminary data.</text>
</comment>
<proteinExistence type="predicted"/>
<name>A0A5N6NL16_9ASTR</name>
<evidence type="ECO:0000313" key="2">
    <source>
        <dbReference type="Proteomes" id="UP000326396"/>
    </source>
</evidence>